<organism evidence="2 3">
    <name type="scientific">Chryseobacterium antibioticum</name>
    <dbReference type="NCBI Taxonomy" id="2728847"/>
    <lineage>
        <taxon>Bacteria</taxon>
        <taxon>Pseudomonadati</taxon>
        <taxon>Bacteroidota</taxon>
        <taxon>Flavobacteriia</taxon>
        <taxon>Flavobacteriales</taxon>
        <taxon>Weeksellaceae</taxon>
        <taxon>Chryseobacterium group</taxon>
        <taxon>Chryseobacterium</taxon>
    </lineage>
</organism>
<feature type="transmembrane region" description="Helical" evidence="1">
    <location>
        <begin position="12"/>
        <end position="30"/>
    </location>
</feature>
<sequence>MKDHEIVNIGKFIFGLCFALGNICLFGYLITRNDGFAAGGYMLLIFGTIINLLLVIGLLVYGIADRSKFKPCLKAISLIMINIPVAYIYALIGLSLISK</sequence>
<proteinExistence type="predicted"/>
<dbReference type="RefSeq" id="WP_169234788.1">
    <property type="nucleotide sequence ID" value="NZ_JABBGI010000012.1"/>
</dbReference>
<keyword evidence="1" id="KW-1133">Transmembrane helix</keyword>
<dbReference type="Proteomes" id="UP000544054">
    <property type="component" value="Unassembled WGS sequence"/>
</dbReference>
<dbReference type="AlphaFoldDB" id="A0A7Y0AMV8"/>
<keyword evidence="3" id="KW-1185">Reference proteome</keyword>
<feature type="transmembrane region" description="Helical" evidence="1">
    <location>
        <begin position="42"/>
        <end position="64"/>
    </location>
</feature>
<keyword evidence="1" id="KW-0812">Transmembrane</keyword>
<evidence type="ECO:0000256" key="1">
    <source>
        <dbReference type="SAM" id="Phobius"/>
    </source>
</evidence>
<dbReference type="EMBL" id="JABBGI010000012">
    <property type="protein sequence ID" value="NML70253.1"/>
    <property type="molecule type" value="Genomic_DNA"/>
</dbReference>
<evidence type="ECO:0000313" key="2">
    <source>
        <dbReference type="EMBL" id="NML70253.1"/>
    </source>
</evidence>
<evidence type="ECO:0000313" key="3">
    <source>
        <dbReference type="Proteomes" id="UP000544054"/>
    </source>
</evidence>
<comment type="caution">
    <text evidence="2">The sequence shown here is derived from an EMBL/GenBank/DDBJ whole genome shotgun (WGS) entry which is preliminary data.</text>
</comment>
<keyword evidence="1" id="KW-0472">Membrane</keyword>
<protein>
    <recommendedName>
        <fullName evidence="4">Branched-chain amino acid:cation transporter, LIVCS family</fullName>
    </recommendedName>
</protein>
<gene>
    <name evidence="2" type="ORF">HHL23_10635</name>
</gene>
<accession>A0A7Y0AMV8</accession>
<evidence type="ECO:0008006" key="4">
    <source>
        <dbReference type="Google" id="ProtNLM"/>
    </source>
</evidence>
<feature type="transmembrane region" description="Helical" evidence="1">
    <location>
        <begin position="76"/>
        <end position="97"/>
    </location>
</feature>
<reference evidence="2 3" key="1">
    <citation type="submission" date="2020-04" db="EMBL/GenBank/DDBJ databases">
        <title>Chryseobacterium sp. RP-3-3 sp. nov., isolated from Jeju soil.</title>
        <authorList>
            <person name="Dahal R.H."/>
        </authorList>
    </citation>
    <scope>NUCLEOTIDE SEQUENCE [LARGE SCALE GENOMIC DNA]</scope>
    <source>
        <strain evidence="2 3">RP-3-3</strain>
    </source>
</reference>
<name>A0A7Y0AMV8_9FLAO</name>